<dbReference type="GO" id="GO:0003677">
    <property type="term" value="F:DNA binding"/>
    <property type="evidence" value="ECO:0007669"/>
    <property type="project" value="UniProtKB-KW"/>
</dbReference>
<dbReference type="HOGENOM" id="CLU_055769_0_5_0"/>
<feature type="domain" description="SIS" evidence="5">
    <location>
        <begin position="119"/>
        <end position="258"/>
    </location>
</feature>
<dbReference type="RefSeq" id="WP_012744807.1">
    <property type="nucleotide sequence ID" value="NC_012785.1"/>
</dbReference>
<dbReference type="EMBL" id="CP001634">
    <property type="protein sequence ID" value="ACR79020.1"/>
    <property type="molecule type" value="Genomic_DNA"/>
</dbReference>
<dbReference type="GO" id="GO:0097367">
    <property type="term" value="F:carbohydrate derivative binding"/>
    <property type="evidence" value="ECO:0007669"/>
    <property type="project" value="InterPro"/>
</dbReference>
<reference evidence="6 7" key="2">
    <citation type="journal article" date="2011" name="J. Bacteriol.">
        <title>Genome Sequence of Kosmotoga olearia Strain TBF 19.5.1, a Thermophilic Bacterium with a Wide Growth Temperature Range, Isolated from the Troll B Oil Platform in the North Sea.</title>
        <authorList>
            <person name="Swithers K.S."/>
            <person name="Dipippo J.L."/>
            <person name="Bruce D.C."/>
            <person name="Detter C."/>
            <person name="Tapia R."/>
            <person name="Han S."/>
            <person name="Goodwin L.A."/>
            <person name="Han J."/>
            <person name="Woyke T."/>
            <person name="Pitluck S."/>
            <person name="Pennacchio L."/>
            <person name="Nolan M."/>
            <person name="Mikhailova N."/>
            <person name="Land M.L."/>
            <person name="Nesbo C.L."/>
            <person name="Gogarten J.P."/>
            <person name="Noll K.M."/>
        </authorList>
    </citation>
    <scope>NUCLEOTIDE SEQUENCE [LARGE SCALE GENOMIC DNA]</scope>
    <source>
        <strain evidence="7">ATCC BAA-1733 / DSM 21960 / TBF 19.5.1</strain>
    </source>
</reference>
<accession>C5CD76</accession>
<dbReference type="PROSITE" id="PS51464">
    <property type="entry name" value="SIS"/>
    <property type="match status" value="1"/>
</dbReference>
<dbReference type="InterPro" id="IPR000281">
    <property type="entry name" value="HTH_RpiR"/>
</dbReference>
<dbReference type="KEGG" id="kol:Kole_0295"/>
<protein>
    <submittedName>
        <fullName evidence="6">Transcriptional regulator, RpiR family</fullName>
    </submittedName>
</protein>
<dbReference type="PANTHER" id="PTHR30514:SF1">
    <property type="entry name" value="HTH-TYPE TRANSCRIPTIONAL REGULATOR HEXR-RELATED"/>
    <property type="match status" value="1"/>
</dbReference>
<evidence type="ECO:0000313" key="7">
    <source>
        <dbReference type="Proteomes" id="UP000002382"/>
    </source>
</evidence>
<keyword evidence="2" id="KW-0238">DNA-binding</keyword>
<dbReference type="InterPro" id="IPR047640">
    <property type="entry name" value="RpiR-like"/>
</dbReference>
<dbReference type="InterPro" id="IPR046348">
    <property type="entry name" value="SIS_dom_sf"/>
</dbReference>
<dbReference type="Pfam" id="PF01380">
    <property type="entry name" value="SIS"/>
    <property type="match status" value="1"/>
</dbReference>
<dbReference type="GO" id="GO:1901135">
    <property type="term" value="P:carbohydrate derivative metabolic process"/>
    <property type="evidence" value="ECO:0007669"/>
    <property type="project" value="InterPro"/>
</dbReference>
<keyword evidence="1" id="KW-0805">Transcription regulation</keyword>
<dbReference type="AlphaFoldDB" id="C5CD76"/>
<feature type="domain" description="HTH rpiR-type" evidence="4">
    <location>
        <begin position="3"/>
        <end position="79"/>
    </location>
</feature>
<keyword evidence="7" id="KW-1185">Reference proteome</keyword>
<keyword evidence="3" id="KW-0804">Transcription</keyword>
<dbReference type="SUPFAM" id="SSF46689">
    <property type="entry name" value="Homeodomain-like"/>
    <property type="match status" value="1"/>
</dbReference>
<evidence type="ECO:0000256" key="2">
    <source>
        <dbReference type="ARBA" id="ARBA00023125"/>
    </source>
</evidence>
<dbReference type="Pfam" id="PF01418">
    <property type="entry name" value="HTH_6"/>
    <property type="match status" value="1"/>
</dbReference>
<dbReference type="OrthoDB" id="41957at2"/>
<evidence type="ECO:0000256" key="1">
    <source>
        <dbReference type="ARBA" id="ARBA00023015"/>
    </source>
</evidence>
<dbReference type="GO" id="GO:0003700">
    <property type="term" value="F:DNA-binding transcription factor activity"/>
    <property type="evidence" value="ECO:0007669"/>
    <property type="project" value="InterPro"/>
</dbReference>
<dbReference type="eggNOG" id="COG1737">
    <property type="taxonomic scope" value="Bacteria"/>
</dbReference>
<dbReference type="InterPro" id="IPR036388">
    <property type="entry name" value="WH-like_DNA-bd_sf"/>
</dbReference>
<evidence type="ECO:0000313" key="6">
    <source>
        <dbReference type="EMBL" id="ACR79020.1"/>
    </source>
</evidence>
<dbReference type="Gene3D" id="1.10.10.10">
    <property type="entry name" value="Winged helix-like DNA-binding domain superfamily/Winged helix DNA-binding domain"/>
    <property type="match status" value="1"/>
</dbReference>
<gene>
    <name evidence="6" type="ordered locus">Kole_0295</name>
</gene>
<dbReference type="PANTHER" id="PTHR30514">
    <property type="entry name" value="GLUCOKINASE"/>
    <property type="match status" value="1"/>
</dbReference>
<dbReference type="Proteomes" id="UP000002382">
    <property type="component" value="Chromosome"/>
</dbReference>
<evidence type="ECO:0000259" key="5">
    <source>
        <dbReference type="PROSITE" id="PS51464"/>
    </source>
</evidence>
<name>C5CD76_KOSOT</name>
<dbReference type="InterPro" id="IPR001347">
    <property type="entry name" value="SIS_dom"/>
</dbReference>
<dbReference type="InterPro" id="IPR009057">
    <property type="entry name" value="Homeodomain-like_sf"/>
</dbReference>
<proteinExistence type="predicted"/>
<organism evidence="6 7">
    <name type="scientific">Kosmotoga olearia (strain ATCC BAA-1733 / DSM 21960 / TBF 19.5.1)</name>
    <dbReference type="NCBI Taxonomy" id="521045"/>
    <lineage>
        <taxon>Bacteria</taxon>
        <taxon>Thermotogati</taxon>
        <taxon>Thermotogota</taxon>
        <taxon>Thermotogae</taxon>
        <taxon>Kosmotogales</taxon>
        <taxon>Kosmotogaceae</taxon>
        <taxon>Kosmotoga</taxon>
    </lineage>
</organism>
<sequence>MKKSFLNQFNERVGALTSSEEKVARYIKENPLKVVNMSIQSLANECFVVPSTVIKTAKKLGFSGFSELKIALAAELDKAAITGLDSDILSNTFKRYAEFVQELIEQASVRLSEELLNEAARIVLEANKIDIYSFGFDSIAGLDLYLKLVQIGKTTAHYENGYMQMISATYLGTEDAVIAISSTGSSKDLFDAVKRAIESGAKVIVIAPSSSMLAGLETVYLDTYFSTLVLPEGGIATRLVQLFLIDQLYLRILKMDEKSSERYEKFQNVLEYKRKAPK</sequence>
<dbReference type="CDD" id="cd05013">
    <property type="entry name" value="SIS_RpiR"/>
    <property type="match status" value="1"/>
</dbReference>
<dbReference type="STRING" id="521045.Kole_0295"/>
<dbReference type="Gene3D" id="3.40.50.10490">
    <property type="entry name" value="Glucose-6-phosphate isomerase like protein, domain 1"/>
    <property type="match status" value="1"/>
</dbReference>
<dbReference type="InterPro" id="IPR035472">
    <property type="entry name" value="RpiR-like_SIS"/>
</dbReference>
<evidence type="ECO:0000259" key="4">
    <source>
        <dbReference type="PROSITE" id="PS51071"/>
    </source>
</evidence>
<dbReference type="PROSITE" id="PS51071">
    <property type="entry name" value="HTH_RPIR"/>
    <property type="match status" value="1"/>
</dbReference>
<reference evidence="6 7" key="1">
    <citation type="submission" date="2009-06" db="EMBL/GenBank/DDBJ databases">
        <title>Complete sequence of Thermotogales bacterium TBF 19.5.1.</title>
        <authorList>
            <consortium name="US DOE Joint Genome Institute"/>
            <person name="Lucas S."/>
            <person name="Copeland A."/>
            <person name="Lapidus A."/>
            <person name="Glavina del Rio T."/>
            <person name="Tice H."/>
            <person name="Bruce D."/>
            <person name="Goodwin L."/>
            <person name="Pitluck S."/>
            <person name="Chertkov O."/>
            <person name="Brettin T."/>
            <person name="Detter J.C."/>
            <person name="Han C."/>
            <person name="Schmutz J."/>
            <person name="Larimer F."/>
            <person name="Land M."/>
            <person name="Hauser L."/>
            <person name="Kyrpides N."/>
            <person name="Ovchinnikova G."/>
            <person name="Noll K."/>
        </authorList>
    </citation>
    <scope>NUCLEOTIDE SEQUENCE [LARGE SCALE GENOMIC DNA]</scope>
    <source>
        <strain evidence="7">ATCC BAA-1733 / DSM 21960 / TBF 19.5.1</strain>
    </source>
</reference>
<evidence type="ECO:0000256" key="3">
    <source>
        <dbReference type="ARBA" id="ARBA00023163"/>
    </source>
</evidence>
<dbReference type="SUPFAM" id="SSF53697">
    <property type="entry name" value="SIS domain"/>
    <property type="match status" value="1"/>
</dbReference>